<dbReference type="Proteomes" id="UP000703269">
    <property type="component" value="Unassembled WGS sequence"/>
</dbReference>
<gene>
    <name evidence="1" type="ORF">PsYK624_104320</name>
</gene>
<evidence type="ECO:0000313" key="1">
    <source>
        <dbReference type="EMBL" id="GJE94263.1"/>
    </source>
</evidence>
<dbReference type="EMBL" id="BPQB01000038">
    <property type="protein sequence ID" value="GJE94263.1"/>
    <property type="molecule type" value="Genomic_DNA"/>
</dbReference>
<dbReference type="PANTHER" id="PTHR10039:SF5">
    <property type="entry name" value="NACHT DOMAIN-CONTAINING PROTEIN"/>
    <property type="match status" value="1"/>
</dbReference>
<evidence type="ECO:0000313" key="2">
    <source>
        <dbReference type="Proteomes" id="UP000703269"/>
    </source>
</evidence>
<dbReference type="OrthoDB" id="2804352at2759"/>
<accession>A0A9P3GDU6</accession>
<protein>
    <recommendedName>
        <fullName evidence="3">NACHT domain-containing protein</fullName>
    </recommendedName>
</protein>
<dbReference type="AlphaFoldDB" id="A0A9P3GDU6"/>
<keyword evidence="2" id="KW-1185">Reference proteome</keyword>
<reference evidence="1 2" key="1">
    <citation type="submission" date="2021-08" db="EMBL/GenBank/DDBJ databases">
        <title>Draft Genome Sequence of Phanerochaete sordida strain YK-624.</title>
        <authorList>
            <person name="Mori T."/>
            <person name="Dohra H."/>
            <person name="Suzuki T."/>
            <person name="Kawagishi H."/>
            <person name="Hirai H."/>
        </authorList>
    </citation>
    <scope>NUCLEOTIDE SEQUENCE [LARGE SCALE GENOMIC DNA]</scope>
    <source>
        <strain evidence="1 2">YK-624</strain>
    </source>
</reference>
<comment type="caution">
    <text evidence="1">The sequence shown here is derived from an EMBL/GenBank/DDBJ whole genome shotgun (WGS) entry which is preliminary data.</text>
</comment>
<evidence type="ECO:0008006" key="3">
    <source>
        <dbReference type="Google" id="ProtNLM"/>
    </source>
</evidence>
<proteinExistence type="predicted"/>
<dbReference type="PANTHER" id="PTHR10039">
    <property type="entry name" value="AMELOGENIN"/>
    <property type="match status" value="1"/>
</dbReference>
<sequence length="502" mass="57485">MKRTAEALLRKALAQASVPPFESDEVRTILIIDGMDKCVDQEEVPDLLHFLLDLILEFPRLYVFLTTRPRPSIMYTLSDVRFSDKIRYRQLGNGWKEWAENAKQYTKIILLNIPCHGDYLRDRTRTLHRLVKYAQDDFTVASAMAGFLSVEHDFPGDQLDDFFGTESTISTRQDTVYMSILRFAFVNHQSPSEQLKLLTLLQFIAIYGDTLTPSIIASCAPHLSVNDIISIADRLRSILTISTKGEVVLLHPSFRDFLLDRHRCRDSRFLVNRHTHLTSVCLTAISNATPITAVLMRDPLPTVELSQQLRYPLLTLWPRFLAKARDSDVISDQLQFLIPSPQLAMYAWLIDEAHAMIAGAALMRYTKQLQGDIETIMSHKCAQFLEFISYVQLWRDLLLRGGSQTITGADLLPKIIQTCTMESVPLHMTRATKDCLSLRIDIDSDAPYQIDVRCKSNDLLFEYQAIMVQFTDQLQIRPDFLEEAVFVELSIGTYRIDRLDSI</sequence>
<organism evidence="1 2">
    <name type="scientific">Phanerochaete sordida</name>
    <dbReference type="NCBI Taxonomy" id="48140"/>
    <lineage>
        <taxon>Eukaryota</taxon>
        <taxon>Fungi</taxon>
        <taxon>Dikarya</taxon>
        <taxon>Basidiomycota</taxon>
        <taxon>Agaricomycotina</taxon>
        <taxon>Agaricomycetes</taxon>
        <taxon>Polyporales</taxon>
        <taxon>Phanerochaetaceae</taxon>
        <taxon>Phanerochaete</taxon>
    </lineage>
</organism>
<name>A0A9P3GDU6_9APHY</name>